<dbReference type="Gene3D" id="3.30.70.270">
    <property type="match status" value="1"/>
</dbReference>
<dbReference type="InterPro" id="IPR011006">
    <property type="entry name" value="CheY-like_superfamily"/>
</dbReference>
<accession>A0A7W7Y2R1</accession>
<dbReference type="EMBL" id="JACHID010000001">
    <property type="protein sequence ID" value="MBB5020859.1"/>
    <property type="molecule type" value="Genomic_DNA"/>
</dbReference>
<reference evidence="5 6" key="1">
    <citation type="submission" date="2020-08" db="EMBL/GenBank/DDBJ databases">
        <title>Genomic Encyclopedia of Type Strains, Phase IV (KMG-IV): sequencing the most valuable type-strain genomes for metagenomic binning, comparative biology and taxonomic classification.</title>
        <authorList>
            <person name="Goeker M."/>
        </authorList>
    </citation>
    <scope>NUCLEOTIDE SEQUENCE [LARGE SCALE GENOMIC DNA]</scope>
    <source>
        <strain evidence="5 6">DSM 22071</strain>
    </source>
</reference>
<feature type="domain" description="EAL" evidence="3">
    <location>
        <begin position="331"/>
        <end position="576"/>
    </location>
</feature>
<dbReference type="SUPFAM" id="SSF141868">
    <property type="entry name" value="EAL domain-like"/>
    <property type="match status" value="1"/>
</dbReference>
<dbReference type="NCBIfam" id="TIGR00254">
    <property type="entry name" value="GGDEF"/>
    <property type="match status" value="1"/>
</dbReference>
<dbReference type="InterPro" id="IPR001789">
    <property type="entry name" value="Sig_transdc_resp-reg_receiver"/>
</dbReference>
<dbReference type="CDD" id="cd01948">
    <property type="entry name" value="EAL"/>
    <property type="match status" value="1"/>
</dbReference>
<dbReference type="GO" id="GO:0000160">
    <property type="term" value="P:phosphorelay signal transduction system"/>
    <property type="evidence" value="ECO:0007669"/>
    <property type="project" value="InterPro"/>
</dbReference>
<dbReference type="SUPFAM" id="SSF55073">
    <property type="entry name" value="Nucleotide cyclase"/>
    <property type="match status" value="1"/>
</dbReference>
<dbReference type="InterPro" id="IPR035919">
    <property type="entry name" value="EAL_sf"/>
</dbReference>
<feature type="domain" description="GGDEF" evidence="4">
    <location>
        <begin position="191"/>
        <end position="320"/>
    </location>
</feature>
<name>A0A7W7Y2R1_9BACT</name>
<dbReference type="InterPro" id="IPR001633">
    <property type="entry name" value="EAL_dom"/>
</dbReference>
<dbReference type="CDD" id="cd17536">
    <property type="entry name" value="REC_YesN-like"/>
    <property type="match status" value="1"/>
</dbReference>
<dbReference type="Gene3D" id="3.40.50.2300">
    <property type="match status" value="1"/>
</dbReference>
<dbReference type="InterPro" id="IPR043128">
    <property type="entry name" value="Rev_trsase/Diguanyl_cyclase"/>
</dbReference>
<dbReference type="InterPro" id="IPR029787">
    <property type="entry name" value="Nucleotide_cyclase"/>
</dbReference>
<evidence type="ECO:0000256" key="1">
    <source>
        <dbReference type="PROSITE-ProRule" id="PRU00169"/>
    </source>
</evidence>
<proteinExistence type="predicted"/>
<evidence type="ECO:0000259" key="3">
    <source>
        <dbReference type="PROSITE" id="PS50883"/>
    </source>
</evidence>
<evidence type="ECO:0000259" key="2">
    <source>
        <dbReference type="PROSITE" id="PS50110"/>
    </source>
</evidence>
<dbReference type="Proteomes" id="UP000528322">
    <property type="component" value="Unassembled WGS sequence"/>
</dbReference>
<comment type="caution">
    <text evidence="5">The sequence shown here is derived from an EMBL/GenBank/DDBJ whole genome shotgun (WGS) entry which is preliminary data.</text>
</comment>
<protein>
    <submittedName>
        <fullName evidence="5">Diguanylate cyclase (GGDEF)-like protein</fullName>
    </submittedName>
</protein>
<dbReference type="Gene3D" id="3.20.20.450">
    <property type="entry name" value="EAL domain"/>
    <property type="match status" value="1"/>
</dbReference>
<dbReference type="SMART" id="SM00267">
    <property type="entry name" value="GGDEF"/>
    <property type="match status" value="1"/>
</dbReference>
<dbReference type="RefSeq" id="WP_183728421.1">
    <property type="nucleotide sequence ID" value="NZ_JACHID010000001.1"/>
</dbReference>
<dbReference type="PROSITE" id="PS50110">
    <property type="entry name" value="RESPONSE_REGULATORY"/>
    <property type="match status" value="1"/>
</dbReference>
<dbReference type="Pfam" id="PF00990">
    <property type="entry name" value="GGDEF"/>
    <property type="match status" value="1"/>
</dbReference>
<dbReference type="InterPro" id="IPR050706">
    <property type="entry name" value="Cyclic-di-GMP_PDE-like"/>
</dbReference>
<dbReference type="SMART" id="SM00052">
    <property type="entry name" value="EAL"/>
    <property type="match status" value="1"/>
</dbReference>
<dbReference type="Pfam" id="PF00563">
    <property type="entry name" value="EAL"/>
    <property type="match status" value="1"/>
</dbReference>
<dbReference type="CDD" id="cd01949">
    <property type="entry name" value="GGDEF"/>
    <property type="match status" value="1"/>
</dbReference>
<dbReference type="SMART" id="SM00448">
    <property type="entry name" value="REC"/>
    <property type="match status" value="1"/>
</dbReference>
<dbReference type="PANTHER" id="PTHR33121:SF71">
    <property type="entry name" value="OXYGEN SENSOR PROTEIN DOSP"/>
    <property type="match status" value="1"/>
</dbReference>
<keyword evidence="6" id="KW-1185">Reference proteome</keyword>
<feature type="domain" description="Response regulatory" evidence="2">
    <location>
        <begin position="17"/>
        <end position="131"/>
    </location>
</feature>
<gene>
    <name evidence="5" type="ORF">HNR37_000162</name>
</gene>
<dbReference type="AlphaFoldDB" id="A0A7W7Y2R1"/>
<keyword evidence="1" id="KW-0597">Phosphoprotein</keyword>
<organism evidence="5 6">
    <name type="scientific">Desulfurispira natronophila</name>
    <dbReference type="NCBI Taxonomy" id="682562"/>
    <lineage>
        <taxon>Bacteria</taxon>
        <taxon>Pseudomonadati</taxon>
        <taxon>Chrysiogenota</taxon>
        <taxon>Chrysiogenia</taxon>
        <taxon>Chrysiogenales</taxon>
        <taxon>Chrysiogenaceae</taxon>
        <taxon>Desulfurispira</taxon>
    </lineage>
</organism>
<dbReference type="PANTHER" id="PTHR33121">
    <property type="entry name" value="CYCLIC DI-GMP PHOSPHODIESTERASE PDEF"/>
    <property type="match status" value="1"/>
</dbReference>
<sequence>MGNEQLKELKAHLQDRSILYVEDEDISRESVVALLSHFCPNVLVATNGKEGLDIYRNNSVDIVITDIQMPYMDGLTMALEIKKIDPRQHIIIVSAYNETSYFSKAIKAGVDGFILKPVDINQLWETLSKTAQRIKERLDNQLYRSYLEDMVQQYTIQLKDKSQELAQEMVSDRLTGLPNRIKLSDVLKRDESVTIILLNVDNFSHINTTYGYNTGDEALAAIADKLRQCVPDAYTLYRFASDEFVCLMPEMALEDARDFAQNTINSCFEQAIALSKNIDVRITFTMAIAHGKGWDLLRCAEIAMLETRQLGKNRIGLYRGKSPLETKQKNNIYWVNRLRTALEEDKVVPFYQPIVNNLTGAIDKFECLVRIWDQDEIISPFQFLERARQVGLIPQITQVVVEKAFSSFAGQPYQFSINIMDEDLREDYLVDYVQDAFRRYEVKPQQVIFEILEGASVYASKGSIDQLHALKDLGCQIALDDFGAEHSNFSRLLDLQADYIKIDGMFIRHLDSDPRSESITRAIINLASSLKMQTVAEFVCSEEVYHKVVELGISHSQGFYVGKPLPKIETRPFLPE</sequence>
<evidence type="ECO:0000259" key="4">
    <source>
        <dbReference type="PROSITE" id="PS50887"/>
    </source>
</evidence>
<feature type="modified residue" description="4-aspartylphosphate" evidence="1">
    <location>
        <position position="66"/>
    </location>
</feature>
<evidence type="ECO:0000313" key="5">
    <source>
        <dbReference type="EMBL" id="MBB5020859.1"/>
    </source>
</evidence>
<dbReference type="Pfam" id="PF00072">
    <property type="entry name" value="Response_reg"/>
    <property type="match status" value="1"/>
</dbReference>
<dbReference type="InterPro" id="IPR000160">
    <property type="entry name" value="GGDEF_dom"/>
</dbReference>
<dbReference type="PROSITE" id="PS50883">
    <property type="entry name" value="EAL"/>
    <property type="match status" value="1"/>
</dbReference>
<dbReference type="GO" id="GO:0071111">
    <property type="term" value="F:cyclic-guanylate-specific phosphodiesterase activity"/>
    <property type="evidence" value="ECO:0007669"/>
    <property type="project" value="InterPro"/>
</dbReference>
<evidence type="ECO:0000313" key="6">
    <source>
        <dbReference type="Proteomes" id="UP000528322"/>
    </source>
</evidence>
<dbReference type="PROSITE" id="PS50887">
    <property type="entry name" value="GGDEF"/>
    <property type="match status" value="1"/>
</dbReference>
<dbReference type="SUPFAM" id="SSF52172">
    <property type="entry name" value="CheY-like"/>
    <property type="match status" value="1"/>
</dbReference>